<comment type="cofactor">
    <cofactor evidence="1">
        <name>pyridoxal 5'-phosphate</name>
        <dbReference type="ChEBI" id="CHEBI:597326"/>
    </cofactor>
</comment>
<dbReference type="InterPro" id="IPR015421">
    <property type="entry name" value="PyrdxlP-dep_Trfase_major"/>
</dbReference>
<dbReference type="InterPro" id="IPR015422">
    <property type="entry name" value="PyrdxlP-dep_Trfase_small"/>
</dbReference>
<dbReference type="Gene3D" id="3.40.640.10">
    <property type="entry name" value="Type I PLP-dependent aspartate aminotransferase-like (Major domain)"/>
    <property type="match status" value="1"/>
</dbReference>
<keyword evidence="9" id="KW-1185">Reference proteome</keyword>
<dbReference type="InterPro" id="IPR004839">
    <property type="entry name" value="Aminotransferase_I/II_large"/>
</dbReference>
<evidence type="ECO:0000313" key="8">
    <source>
        <dbReference type="EMBL" id="MCP3733817.1"/>
    </source>
</evidence>
<dbReference type="Proteomes" id="UP001139486">
    <property type="component" value="Unassembled WGS sequence"/>
</dbReference>
<proteinExistence type="inferred from homology"/>
<dbReference type="RefSeq" id="WP_254287829.1">
    <property type="nucleotide sequence ID" value="NZ_JAMLDY010000003.1"/>
</dbReference>
<accession>A0A9X2HP71</accession>
<sequence length="412" mass="44406">MSGDLMPFAALRPQKPDALLALIAMHRADSRLDKIDVGVGVYRDEAGLTPVMQAVKAAEGRLHAEQQSKSYLGAEGDVRFAELLMKLVFGEGQSDARRFGLQTPGGTGALRLGAQLLARAAPSSRVWLSEPTWPNHAPIFAEAGLATRLHPYFDVESRGIAFDAMLEALQQSRAGDVLLLHGCCHNPTGTQFTLEQWEALAALCNERDIVPFVDLAYQGLGNGITADGEGAHRLLDAVPTALVAYSCDKNFALYRDRVGALFVQTPTSDLGEVTRANALALARSLWSMPPDHGAAVVRTILDDGELRLSWGDELDRMRDRLNKMRVLLATAHPALTSVASQRGLFSLLPIAPSAVPAIRQTHGIYMPADGRINIAGLNEINLPRFVEGLLPHLEKGVGIPQAFAATAKSAFK</sequence>
<feature type="domain" description="Aminotransferase class I/classII large" evidence="7">
    <location>
        <begin position="33"/>
        <end position="388"/>
    </location>
</feature>
<dbReference type="AlphaFoldDB" id="A0A9X2HP71"/>
<dbReference type="InterPro" id="IPR000796">
    <property type="entry name" value="Asp_trans"/>
</dbReference>
<keyword evidence="6" id="KW-0663">Pyridoxal phosphate</keyword>
<dbReference type="GO" id="GO:0004069">
    <property type="term" value="F:L-aspartate:2-oxoglutarate aminotransferase activity"/>
    <property type="evidence" value="ECO:0007669"/>
    <property type="project" value="TreeGrafter"/>
</dbReference>
<evidence type="ECO:0000256" key="5">
    <source>
        <dbReference type="ARBA" id="ARBA00022679"/>
    </source>
</evidence>
<evidence type="ECO:0000259" key="7">
    <source>
        <dbReference type="Pfam" id="PF00155"/>
    </source>
</evidence>
<name>A0A9X2HP71_9SPHN</name>
<dbReference type="GO" id="GO:0033585">
    <property type="term" value="P:L-phenylalanine biosynthetic process from chorismate via phenylpyruvate"/>
    <property type="evidence" value="ECO:0007669"/>
    <property type="project" value="TreeGrafter"/>
</dbReference>
<dbReference type="PANTHER" id="PTHR11879">
    <property type="entry name" value="ASPARTATE AMINOTRANSFERASE"/>
    <property type="match status" value="1"/>
</dbReference>
<dbReference type="GO" id="GO:0030170">
    <property type="term" value="F:pyridoxal phosphate binding"/>
    <property type="evidence" value="ECO:0007669"/>
    <property type="project" value="InterPro"/>
</dbReference>
<protein>
    <submittedName>
        <fullName evidence="8">Aspartate/tyrosine/aromatic aminotransferase</fullName>
    </submittedName>
</protein>
<keyword evidence="4 8" id="KW-0032">Aminotransferase</keyword>
<dbReference type="PRINTS" id="PR00799">
    <property type="entry name" value="TRANSAMINASE"/>
</dbReference>
<evidence type="ECO:0000313" key="9">
    <source>
        <dbReference type="Proteomes" id="UP001139486"/>
    </source>
</evidence>
<comment type="caution">
    <text evidence="8">The sequence shown here is derived from an EMBL/GenBank/DDBJ whole genome shotgun (WGS) entry which is preliminary data.</text>
</comment>
<comment type="similarity">
    <text evidence="2">Belongs to the class-I pyridoxal-phosphate-dependent aminotransferase family.</text>
</comment>
<evidence type="ECO:0000256" key="1">
    <source>
        <dbReference type="ARBA" id="ARBA00001933"/>
    </source>
</evidence>
<evidence type="ECO:0000256" key="2">
    <source>
        <dbReference type="ARBA" id="ARBA00007441"/>
    </source>
</evidence>
<gene>
    <name evidence="8" type="ORF">M9979_02850</name>
</gene>
<comment type="subunit">
    <text evidence="3">Homodimer.</text>
</comment>
<dbReference type="SUPFAM" id="SSF53383">
    <property type="entry name" value="PLP-dependent transferases"/>
    <property type="match status" value="1"/>
</dbReference>
<dbReference type="CDD" id="cd00609">
    <property type="entry name" value="AAT_like"/>
    <property type="match status" value="1"/>
</dbReference>
<dbReference type="GO" id="GO:0042802">
    <property type="term" value="F:identical protein binding"/>
    <property type="evidence" value="ECO:0007669"/>
    <property type="project" value="TreeGrafter"/>
</dbReference>
<dbReference type="GO" id="GO:0005829">
    <property type="term" value="C:cytosol"/>
    <property type="evidence" value="ECO:0007669"/>
    <property type="project" value="TreeGrafter"/>
</dbReference>
<reference evidence="8" key="1">
    <citation type="submission" date="2022-05" db="EMBL/GenBank/DDBJ databases">
        <title>Sphingomonas sp. strain RP10 Genome sequencing and assembly.</title>
        <authorList>
            <person name="Kim I."/>
        </authorList>
    </citation>
    <scope>NUCLEOTIDE SEQUENCE</scope>
    <source>
        <strain evidence="8">RP10</strain>
    </source>
</reference>
<dbReference type="Gene3D" id="3.90.1150.10">
    <property type="entry name" value="Aspartate Aminotransferase, domain 1"/>
    <property type="match status" value="1"/>
</dbReference>
<dbReference type="PANTHER" id="PTHR11879:SF22">
    <property type="entry name" value="ASPARTATE AMINOTRANSFERASE, MITOCHONDRIAL"/>
    <property type="match status" value="1"/>
</dbReference>
<dbReference type="NCBIfam" id="NF006719">
    <property type="entry name" value="PRK09257.1"/>
    <property type="match status" value="1"/>
</dbReference>
<dbReference type="GO" id="GO:0004838">
    <property type="term" value="F:L-tyrosine-2-oxoglutarate transaminase activity"/>
    <property type="evidence" value="ECO:0007669"/>
    <property type="project" value="TreeGrafter"/>
</dbReference>
<dbReference type="EMBL" id="JAMLDY010000003">
    <property type="protein sequence ID" value="MCP3733817.1"/>
    <property type="molecule type" value="Genomic_DNA"/>
</dbReference>
<dbReference type="InterPro" id="IPR015424">
    <property type="entry name" value="PyrdxlP-dep_Trfase"/>
</dbReference>
<organism evidence="8 9">
    <name type="scientific">Sphingomonas liriopis</name>
    <dbReference type="NCBI Taxonomy" id="2949094"/>
    <lineage>
        <taxon>Bacteria</taxon>
        <taxon>Pseudomonadati</taxon>
        <taxon>Pseudomonadota</taxon>
        <taxon>Alphaproteobacteria</taxon>
        <taxon>Sphingomonadales</taxon>
        <taxon>Sphingomonadaceae</taxon>
        <taxon>Sphingomonas</taxon>
    </lineage>
</organism>
<evidence type="ECO:0000256" key="4">
    <source>
        <dbReference type="ARBA" id="ARBA00022576"/>
    </source>
</evidence>
<evidence type="ECO:0000256" key="6">
    <source>
        <dbReference type="ARBA" id="ARBA00022898"/>
    </source>
</evidence>
<dbReference type="Pfam" id="PF00155">
    <property type="entry name" value="Aminotran_1_2"/>
    <property type="match status" value="1"/>
</dbReference>
<keyword evidence="5" id="KW-0808">Transferase</keyword>
<evidence type="ECO:0000256" key="3">
    <source>
        <dbReference type="ARBA" id="ARBA00011738"/>
    </source>
</evidence>